<evidence type="ECO:0000313" key="7">
    <source>
        <dbReference type="EMBL" id="BAI69432.1"/>
    </source>
</evidence>
<evidence type="ECO:0000256" key="3">
    <source>
        <dbReference type="ARBA" id="ARBA00022781"/>
    </source>
</evidence>
<evidence type="ECO:0000256" key="1">
    <source>
        <dbReference type="ARBA" id="ARBA00004370"/>
    </source>
</evidence>
<dbReference type="RefSeq" id="WP_012963612.1">
    <property type="nucleotide sequence ID" value="NC_013799.1"/>
</dbReference>
<comment type="subcellular location">
    <subcellularLocation>
        <location evidence="1">Membrane</location>
    </subcellularLocation>
</comment>
<dbReference type="InterPro" id="IPR026015">
    <property type="entry name" value="ATP_synth_OSCP/delta_N_sf"/>
</dbReference>
<dbReference type="eggNOG" id="COG0712">
    <property type="taxonomic scope" value="Bacteria"/>
</dbReference>
<dbReference type="InterPro" id="IPR000711">
    <property type="entry name" value="ATPase_OSCP/dsu"/>
</dbReference>
<evidence type="ECO:0000256" key="5">
    <source>
        <dbReference type="ARBA" id="ARBA00023136"/>
    </source>
</evidence>
<organism evidence="7 8">
    <name type="scientific">Hydrogenobacter thermophilus (strain DSM 6534 / IAM 12695 / TK-6)</name>
    <dbReference type="NCBI Taxonomy" id="608538"/>
    <lineage>
        <taxon>Bacteria</taxon>
        <taxon>Pseudomonadati</taxon>
        <taxon>Aquificota</taxon>
        <taxon>Aquificia</taxon>
        <taxon>Aquificales</taxon>
        <taxon>Aquificaceae</taxon>
        <taxon>Hydrogenobacter</taxon>
    </lineage>
</organism>
<dbReference type="STRING" id="608538.HTH_0974"/>
<evidence type="ECO:0000256" key="6">
    <source>
        <dbReference type="ARBA" id="ARBA00023310"/>
    </source>
</evidence>
<dbReference type="GO" id="GO:0016020">
    <property type="term" value="C:membrane"/>
    <property type="evidence" value="ECO:0007669"/>
    <property type="project" value="UniProtKB-SubCell"/>
</dbReference>
<accession>D3DHY0</accession>
<dbReference type="Gene3D" id="1.10.520.20">
    <property type="entry name" value="N-terminal domain of the delta subunit of the F1F0-ATP synthase"/>
    <property type="match status" value="1"/>
</dbReference>
<sequence>MIRSADLARKLSRMLINSLPKEKQVMMKVSDFLGMLSELYRRERSFRDFVLNPLVPLDAKLSYLKTLREKLGITKEVDDTLSHLLELNALPLISEIKRFYDYEVEKTLRFSKALLMLAKKVDGAVIERIKNVVSKALGRDLEFEVIEDASLIGGFVIKTYGFLLDTSIKKTLLNVMRG</sequence>
<evidence type="ECO:0000256" key="2">
    <source>
        <dbReference type="ARBA" id="ARBA00022448"/>
    </source>
</evidence>
<dbReference type="Proteomes" id="UP000002574">
    <property type="component" value="Chromosome"/>
</dbReference>
<dbReference type="SUPFAM" id="SSF47928">
    <property type="entry name" value="N-terminal domain of the delta subunit of the F1F0-ATP synthase"/>
    <property type="match status" value="1"/>
</dbReference>
<evidence type="ECO:0000313" key="8">
    <source>
        <dbReference type="Proteomes" id="UP000002574"/>
    </source>
</evidence>
<dbReference type="EMBL" id="AP011112">
    <property type="protein sequence ID" value="BAI69432.1"/>
    <property type="molecule type" value="Genomic_DNA"/>
</dbReference>
<keyword evidence="6" id="KW-0066">ATP synthesis</keyword>
<reference evidence="7 8" key="1">
    <citation type="journal article" date="2010" name="J. Bacteriol.">
        <title>Complete genome sequence of the thermophilic, obligately chemolithoautotrophic hydrogen-oxidizing bacterium Hydrogenobacter thermophilus TK-6.</title>
        <authorList>
            <person name="Arai H."/>
            <person name="Kanbe H."/>
            <person name="Ishii M."/>
            <person name="Igarashi Y."/>
        </authorList>
    </citation>
    <scope>NUCLEOTIDE SEQUENCE [LARGE SCALE GENOMIC DNA]</scope>
    <source>
        <strain evidence="8">DSM 6534 / IAM 12695 / TK-6 [Tokyo]</strain>
    </source>
</reference>
<protein>
    <submittedName>
        <fullName evidence="7">ATP synthase F1 delta chain</fullName>
    </submittedName>
</protein>
<name>D3DHY0_HYDTT</name>
<evidence type="ECO:0000256" key="4">
    <source>
        <dbReference type="ARBA" id="ARBA00023065"/>
    </source>
</evidence>
<dbReference type="OrthoDB" id="9802471at2"/>
<keyword evidence="8" id="KW-1185">Reference proteome</keyword>
<dbReference type="PATRIC" id="fig|608538.5.peg.990"/>
<dbReference type="AlphaFoldDB" id="D3DHY0"/>
<dbReference type="GO" id="GO:0046933">
    <property type="term" value="F:proton-transporting ATP synthase activity, rotational mechanism"/>
    <property type="evidence" value="ECO:0007669"/>
    <property type="project" value="InterPro"/>
</dbReference>
<dbReference type="Pfam" id="PF00213">
    <property type="entry name" value="OSCP"/>
    <property type="match status" value="1"/>
</dbReference>
<dbReference type="KEGG" id="hte:Hydth_0970"/>
<gene>
    <name evidence="7" type="primary">atpH</name>
    <name evidence="7" type="ordered locus">HTH_0974</name>
</gene>
<dbReference type="KEGG" id="hth:HTH_0974"/>
<proteinExistence type="predicted"/>
<keyword evidence="2" id="KW-0813">Transport</keyword>
<keyword evidence="5" id="KW-0472">Membrane</keyword>
<keyword evidence="3" id="KW-0375">Hydrogen ion transport</keyword>
<keyword evidence="4" id="KW-0406">Ion transport</keyword>
<dbReference type="PANTHER" id="PTHR11910">
    <property type="entry name" value="ATP SYNTHASE DELTA CHAIN"/>
    <property type="match status" value="1"/>
</dbReference>